<sequence>MSNTVIWVILAIVVLVCALVWVRSYNRLIRQRNWVEEAFSQIDVQLQKRNDLIPNLVNTVKGYTQHERGTLAEVTAARQQLLALQKQGAGQVEAINEASNHLSSALHRLFAVAEQYPDLKANTNFTQLQQSLSAVEGDLAVARQLYNSSVSQYNISLEAFPSNIIAKAHGFQKATRLVAEEDVRQVPNVSF</sequence>
<dbReference type="Gene3D" id="1.20.1440.20">
    <property type="entry name" value="LemA-like domain"/>
    <property type="match status" value="1"/>
</dbReference>
<dbReference type="PANTHER" id="PTHR34478:SF1">
    <property type="entry name" value="PROTEIN LEMA"/>
    <property type="match status" value="1"/>
</dbReference>
<dbReference type="InterPro" id="IPR023353">
    <property type="entry name" value="LemA-like_dom_sf"/>
</dbReference>
<evidence type="ECO:0000313" key="8">
    <source>
        <dbReference type="Proteomes" id="UP000263232"/>
    </source>
</evidence>
<keyword evidence="3 6" id="KW-0812">Transmembrane</keyword>
<keyword evidence="4 6" id="KW-1133">Transmembrane helix</keyword>
<evidence type="ECO:0000256" key="6">
    <source>
        <dbReference type="SAM" id="Phobius"/>
    </source>
</evidence>
<evidence type="ECO:0000256" key="4">
    <source>
        <dbReference type="ARBA" id="ARBA00022989"/>
    </source>
</evidence>
<gene>
    <name evidence="7" type="ORF">CL176_00620</name>
</gene>
<organism evidence="7 8">
    <name type="scientific">Suicoccus acidiformans</name>
    <dbReference type="NCBI Taxonomy" id="2036206"/>
    <lineage>
        <taxon>Bacteria</taxon>
        <taxon>Bacillati</taxon>
        <taxon>Bacillota</taxon>
        <taxon>Bacilli</taxon>
        <taxon>Lactobacillales</taxon>
        <taxon>Aerococcaceae</taxon>
        <taxon>Suicoccus</taxon>
    </lineage>
</organism>
<evidence type="ECO:0008006" key="9">
    <source>
        <dbReference type="Google" id="ProtNLM"/>
    </source>
</evidence>
<reference evidence="7 8" key="1">
    <citation type="submission" date="2017-09" db="EMBL/GenBank/DDBJ databases">
        <title>Complete genome sequence of Oxytococcus suis strain ZY16052.</title>
        <authorList>
            <person name="Li F."/>
        </authorList>
    </citation>
    <scope>NUCLEOTIDE SEQUENCE [LARGE SCALE GENOMIC DNA]</scope>
    <source>
        <strain evidence="7 8">ZY16052</strain>
    </source>
</reference>
<comment type="similarity">
    <text evidence="2">Belongs to the LemA family.</text>
</comment>
<dbReference type="Proteomes" id="UP000263232">
    <property type="component" value="Chromosome"/>
</dbReference>
<dbReference type="EMBL" id="CP023434">
    <property type="protein sequence ID" value="AXY24648.1"/>
    <property type="molecule type" value="Genomic_DNA"/>
</dbReference>
<comment type="subcellular location">
    <subcellularLocation>
        <location evidence="1">Membrane</location>
        <topology evidence="1">Single-pass membrane protein</topology>
    </subcellularLocation>
</comment>
<evidence type="ECO:0000313" key="7">
    <source>
        <dbReference type="EMBL" id="AXY24648.1"/>
    </source>
</evidence>
<dbReference type="GO" id="GO:0016020">
    <property type="term" value="C:membrane"/>
    <property type="evidence" value="ECO:0007669"/>
    <property type="project" value="UniProtKB-SubCell"/>
</dbReference>
<evidence type="ECO:0000256" key="2">
    <source>
        <dbReference type="ARBA" id="ARBA00008854"/>
    </source>
</evidence>
<proteinExistence type="inferred from homology"/>
<dbReference type="AlphaFoldDB" id="A0A347WHU1"/>
<dbReference type="KEGG" id="abae:CL176_00620"/>
<name>A0A347WHU1_9LACT</name>
<keyword evidence="5 6" id="KW-0472">Membrane</keyword>
<dbReference type="SUPFAM" id="SSF140478">
    <property type="entry name" value="LemA-like"/>
    <property type="match status" value="1"/>
</dbReference>
<evidence type="ECO:0000256" key="5">
    <source>
        <dbReference type="ARBA" id="ARBA00023136"/>
    </source>
</evidence>
<keyword evidence="8" id="KW-1185">Reference proteome</keyword>
<dbReference type="PANTHER" id="PTHR34478">
    <property type="entry name" value="PROTEIN LEMA"/>
    <property type="match status" value="1"/>
</dbReference>
<protein>
    <recommendedName>
        <fullName evidence="9">LemA family protein</fullName>
    </recommendedName>
</protein>
<evidence type="ECO:0000256" key="1">
    <source>
        <dbReference type="ARBA" id="ARBA00004167"/>
    </source>
</evidence>
<dbReference type="Pfam" id="PF04011">
    <property type="entry name" value="LemA"/>
    <property type="match status" value="1"/>
</dbReference>
<evidence type="ECO:0000256" key="3">
    <source>
        <dbReference type="ARBA" id="ARBA00022692"/>
    </source>
</evidence>
<dbReference type="InterPro" id="IPR007156">
    <property type="entry name" value="MamQ_LemA"/>
</dbReference>
<dbReference type="RefSeq" id="WP_118989572.1">
    <property type="nucleotide sequence ID" value="NZ_CP023434.1"/>
</dbReference>
<accession>A0A347WHU1</accession>
<dbReference type="OrthoDB" id="9804152at2"/>
<feature type="transmembrane region" description="Helical" evidence="6">
    <location>
        <begin position="6"/>
        <end position="22"/>
    </location>
</feature>